<evidence type="ECO:0008006" key="4">
    <source>
        <dbReference type="Google" id="ProtNLM"/>
    </source>
</evidence>
<dbReference type="EMBL" id="QZAT01000033">
    <property type="protein sequence ID" value="THX30208.1"/>
    <property type="molecule type" value="Genomic_DNA"/>
</dbReference>
<organism evidence="2 3">
    <name type="scientific">Aureobasidium pullulans</name>
    <name type="common">Black yeast</name>
    <name type="synonym">Pullularia pullulans</name>
    <dbReference type="NCBI Taxonomy" id="5580"/>
    <lineage>
        <taxon>Eukaryota</taxon>
        <taxon>Fungi</taxon>
        <taxon>Dikarya</taxon>
        <taxon>Ascomycota</taxon>
        <taxon>Pezizomycotina</taxon>
        <taxon>Dothideomycetes</taxon>
        <taxon>Dothideomycetidae</taxon>
        <taxon>Dothideales</taxon>
        <taxon>Saccotheciaceae</taxon>
        <taxon>Aureobasidium</taxon>
    </lineage>
</organism>
<comment type="caution">
    <text evidence="2">The sequence shown here is derived from an EMBL/GenBank/DDBJ whole genome shotgun (WGS) entry which is preliminary data.</text>
</comment>
<dbReference type="Proteomes" id="UP000310374">
    <property type="component" value="Unassembled WGS sequence"/>
</dbReference>
<gene>
    <name evidence="2" type="ORF">D6D12_03691</name>
</gene>
<feature type="compositionally biased region" description="Acidic residues" evidence="1">
    <location>
        <begin position="424"/>
        <end position="453"/>
    </location>
</feature>
<evidence type="ECO:0000313" key="2">
    <source>
        <dbReference type="EMBL" id="THX30208.1"/>
    </source>
</evidence>
<evidence type="ECO:0000256" key="1">
    <source>
        <dbReference type="SAM" id="MobiDB-lite"/>
    </source>
</evidence>
<protein>
    <recommendedName>
        <fullName evidence="4">F-box domain-containing protein</fullName>
    </recommendedName>
</protein>
<name>A0AB74JYR6_AURPU</name>
<evidence type="ECO:0000313" key="3">
    <source>
        <dbReference type="Proteomes" id="UP000310374"/>
    </source>
</evidence>
<feature type="region of interest" description="Disordered" evidence="1">
    <location>
        <begin position="423"/>
        <end position="462"/>
    </location>
</feature>
<dbReference type="AlphaFoldDB" id="A0AB74JYR6"/>
<reference evidence="2 3" key="1">
    <citation type="submission" date="2018-10" db="EMBL/GenBank/DDBJ databases">
        <title>Fifty Aureobasidium pullulans genomes reveal a recombining polyextremotolerant generalist.</title>
        <authorList>
            <person name="Gostincar C."/>
            <person name="Turk M."/>
            <person name="Zajc J."/>
            <person name="Gunde-Cimerman N."/>
        </authorList>
    </citation>
    <scope>NUCLEOTIDE SEQUENCE [LARGE SCALE GENOMIC DNA]</scope>
    <source>
        <strain evidence="2 3">EXF-10081</strain>
    </source>
</reference>
<accession>A0AB74JYR6</accession>
<sequence>MALRNETPSLLKMPNEILTMIVGLAGSATLRAIRLTNKQLCAVANEPFATLHFLERKHVATHYSLDALVEITAHPFFGRYVKAVIISSYLQRDSLTPRNVMFRKKITQAFGNIKQNFGQVSVGVCNDPRGCFGSAKYLCRDGRLQRASQRFAMTKIFERMTVAARKAECEIGGVKIQVSGAALTRDEMRRYGAEIRDMLSKLQGADSPPTSLDFEYLDASRRAFSMEDRITYNHQTGRLNMSNLILGARVSDWSLYSYLENTLDWLSTRRITHLDISNCAFGSTYTEQLLLIPTIKNLRLRKITLETELFDRNLWSSFLHSIALLPELESFKLEQPQYGLGPYAGLQLALPSGDYPVNDQIHWDSCFNLVFADDDDGVICSNEEVDIHAQVEALANEVEQYELAKIAEIERDGFVRTAIVGIYEEPESDEDGEENEDEDEDAEDSEGDGDGSEESGNSKDIH</sequence>
<proteinExistence type="predicted"/>